<feature type="transmembrane region" description="Helical" evidence="1">
    <location>
        <begin position="84"/>
        <end position="106"/>
    </location>
</feature>
<organism evidence="2 3">
    <name type="scientific">Halioxenophilus aromaticivorans</name>
    <dbReference type="NCBI Taxonomy" id="1306992"/>
    <lineage>
        <taxon>Bacteria</taxon>
        <taxon>Pseudomonadati</taxon>
        <taxon>Pseudomonadota</taxon>
        <taxon>Gammaproteobacteria</taxon>
        <taxon>Alteromonadales</taxon>
        <taxon>Alteromonadaceae</taxon>
        <taxon>Halioxenophilus</taxon>
    </lineage>
</organism>
<keyword evidence="1" id="KW-1133">Transmembrane helix</keyword>
<keyword evidence="3" id="KW-1185">Reference proteome</keyword>
<feature type="transmembrane region" description="Helical" evidence="1">
    <location>
        <begin position="118"/>
        <end position="146"/>
    </location>
</feature>
<reference evidence="3" key="1">
    <citation type="journal article" date="2019" name="Int. J. Syst. Evol. Microbiol.">
        <title>The Global Catalogue of Microorganisms (GCM) 10K type strain sequencing project: providing services to taxonomists for standard genome sequencing and annotation.</title>
        <authorList>
            <consortium name="The Broad Institute Genomics Platform"/>
            <consortium name="The Broad Institute Genome Sequencing Center for Infectious Disease"/>
            <person name="Wu L."/>
            <person name="Ma J."/>
        </authorList>
    </citation>
    <scope>NUCLEOTIDE SEQUENCE [LARGE SCALE GENOMIC DNA]</scope>
    <source>
        <strain evidence="3">JCM 19134</strain>
    </source>
</reference>
<comment type="caution">
    <text evidence="2">The sequence shown here is derived from an EMBL/GenBank/DDBJ whole genome shotgun (WGS) entry which is preliminary data.</text>
</comment>
<protein>
    <submittedName>
        <fullName evidence="2">Uncharacterized protein</fullName>
    </submittedName>
</protein>
<gene>
    <name evidence="2" type="ORF">GCM10025791_22470</name>
</gene>
<dbReference type="Proteomes" id="UP001409585">
    <property type="component" value="Unassembled WGS sequence"/>
</dbReference>
<dbReference type="EMBL" id="BAABLX010000017">
    <property type="protein sequence ID" value="GAA4943261.1"/>
    <property type="molecule type" value="Genomic_DNA"/>
</dbReference>
<proteinExistence type="predicted"/>
<keyword evidence="1" id="KW-0812">Transmembrane</keyword>
<keyword evidence="1" id="KW-0472">Membrane</keyword>
<evidence type="ECO:0000313" key="2">
    <source>
        <dbReference type="EMBL" id="GAA4943261.1"/>
    </source>
</evidence>
<evidence type="ECO:0000313" key="3">
    <source>
        <dbReference type="Proteomes" id="UP001409585"/>
    </source>
</evidence>
<name>A0AAV3U3Z1_9ALTE</name>
<feature type="transmembrane region" description="Helical" evidence="1">
    <location>
        <begin position="16"/>
        <end position="37"/>
    </location>
</feature>
<evidence type="ECO:0000256" key="1">
    <source>
        <dbReference type="SAM" id="Phobius"/>
    </source>
</evidence>
<accession>A0AAV3U3Z1</accession>
<sequence length="152" mass="15879">MTELNITEYSMKNSKFGFIGIGIGASALLLALVHFWAGPFSPKPALETLVADKAAAIRSATLDTINGKARTYETTNATWDANRITQLVTAVLGGLAFIFAVLSFALKEPNRVSGGAAVLGVSAIAFQFIAMYAMALLVVILIAVVLSSLGVG</sequence>
<dbReference type="AlphaFoldDB" id="A0AAV3U3Z1"/>